<protein>
    <recommendedName>
        <fullName evidence="1">SiaC family regulatory phosphoprotein domain-containing protein</fullName>
    </recommendedName>
</protein>
<reference evidence="2 3" key="1">
    <citation type="submission" date="2017-06" db="EMBL/GenBank/DDBJ databases">
        <title>Raineya orbicola gen. nov., sp. nov. a slightly thermophilic bacterium of the phylum Bacteroidetes and the description of Raineyaceae fam. nov.</title>
        <authorList>
            <person name="Albuquerque L."/>
            <person name="Polonia A.R.M."/>
            <person name="Barroso C."/>
            <person name="Froufe H.J.C."/>
            <person name="Lage O."/>
            <person name="Lobo-Da-Cunha A."/>
            <person name="Egas C."/>
            <person name="Da Costa M.S."/>
        </authorList>
    </citation>
    <scope>NUCLEOTIDE SEQUENCE [LARGE SCALE GENOMIC DNA]</scope>
    <source>
        <strain evidence="2 3">SPSPC-11</strain>
    </source>
</reference>
<feature type="domain" description="SiaC family regulatory phosphoprotein" evidence="1">
    <location>
        <begin position="6"/>
        <end position="122"/>
    </location>
</feature>
<dbReference type="OrthoDB" id="5297629at2"/>
<comment type="caution">
    <text evidence="2">The sequence shown here is derived from an EMBL/GenBank/DDBJ whole genome shotgun (WGS) entry which is preliminary data.</text>
</comment>
<dbReference type="RefSeq" id="WP_101358530.1">
    <property type="nucleotide sequence ID" value="NZ_NKXO01000017.1"/>
</dbReference>
<evidence type="ECO:0000259" key="1">
    <source>
        <dbReference type="Pfam" id="PF09345"/>
    </source>
</evidence>
<dbReference type="Proteomes" id="UP000233387">
    <property type="component" value="Unassembled WGS sequence"/>
</dbReference>
<gene>
    <name evidence="2" type="ORF">Rain11_1262</name>
</gene>
<dbReference type="InterPro" id="IPR018530">
    <property type="entry name" value="SiaC"/>
</dbReference>
<evidence type="ECO:0000313" key="3">
    <source>
        <dbReference type="Proteomes" id="UP000233387"/>
    </source>
</evidence>
<sequence length="128" mass="14766">MENLIIKATEQTADVVLNANEGKIEFSGVSIPEDSYSFFTPILRWLDAYIEKAPAKTIATFNIMYCNTSSSMYISEILRKLRKLKSTGREVEIHWYYEEDDDDMRLLGEDFKRISQLNFKILVAPSAI</sequence>
<evidence type="ECO:0000313" key="2">
    <source>
        <dbReference type="EMBL" id="PKQ69699.1"/>
    </source>
</evidence>
<dbReference type="EMBL" id="NKXO01000017">
    <property type="protein sequence ID" value="PKQ69699.1"/>
    <property type="molecule type" value="Genomic_DNA"/>
</dbReference>
<proteinExistence type="predicted"/>
<organism evidence="2 3">
    <name type="scientific">Raineya orbicola</name>
    <dbReference type="NCBI Taxonomy" id="2016530"/>
    <lineage>
        <taxon>Bacteria</taxon>
        <taxon>Pseudomonadati</taxon>
        <taxon>Bacteroidota</taxon>
        <taxon>Cytophagia</taxon>
        <taxon>Cytophagales</taxon>
        <taxon>Raineyaceae</taxon>
        <taxon>Raineya</taxon>
    </lineage>
</organism>
<dbReference type="Pfam" id="PF09345">
    <property type="entry name" value="SiaC"/>
    <property type="match status" value="1"/>
</dbReference>
<name>A0A2N3IHA0_9BACT</name>
<accession>A0A2N3IHA0</accession>
<dbReference type="AlphaFoldDB" id="A0A2N3IHA0"/>
<keyword evidence="3" id="KW-1185">Reference proteome</keyword>